<gene>
    <name evidence="1" type="ORF">F1003_14190</name>
</gene>
<evidence type="ECO:0000313" key="1">
    <source>
        <dbReference type="EMBL" id="MTE28087.1"/>
    </source>
</evidence>
<proteinExistence type="predicted"/>
<evidence type="ECO:0000313" key="2">
    <source>
        <dbReference type="Proteomes" id="UP000447545"/>
    </source>
</evidence>
<protein>
    <submittedName>
        <fullName evidence="1">Uncharacterized protein</fullName>
    </submittedName>
</protein>
<dbReference type="AlphaFoldDB" id="A0A7K1GFK0"/>
<keyword evidence="2" id="KW-1185">Reference proteome</keyword>
<organism evidence="1 2">
    <name type="scientific">Winogradskyella ouciana</name>
    <dbReference type="NCBI Taxonomy" id="2608631"/>
    <lineage>
        <taxon>Bacteria</taxon>
        <taxon>Pseudomonadati</taxon>
        <taxon>Bacteroidota</taxon>
        <taxon>Flavobacteriia</taxon>
        <taxon>Flavobacteriales</taxon>
        <taxon>Flavobacteriaceae</taxon>
        <taxon>Winogradskyella</taxon>
    </lineage>
</organism>
<dbReference type="EMBL" id="WJYA01000009">
    <property type="protein sequence ID" value="MTE28087.1"/>
    <property type="molecule type" value="Genomic_DNA"/>
</dbReference>
<comment type="caution">
    <text evidence="1">The sequence shown here is derived from an EMBL/GenBank/DDBJ whole genome shotgun (WGS) entry which is preliminary data.</text>
</comment>
<dbReference type="RefSeq" id="WP_155090096.1">
    <property type="nucleotide sequence ID" value="NZ_WJYA01000009.1"/>
</dbReference>
<dbReference type="Proteomes" id="UP000447545">
    <property type="component" value="Unassembled WGS sequence"/>
</dbReference>
<accession>A0A7K1GFK0</accession>
<sequence>MIKNLCILAFTLFSVCIYGQKTTFQKNANKRAKGLEQILNKEGDSLTLRSEKTISQVDIFNDDYMKTIDVNGNETKIDLSTLPLGKFIVQARLDRKRIVMYLERHEFFKEKTELNVSDEPTIASTILEEKKLESPKTTTTKPEKKPVVSYWVVYESNSGSGSYKSMSLERKEVVSEMISKNKLELNTEIGKNNKLIVYEVYNTSKFMRKQLRNPKYFNTSKSKFFNVDPYYVSPNHDILVQ</sequence>
<reference evidence="1 2" key="1">
    <citation type="submission" date="2019-11" db="EMBL/GenBank/DDBJ databases">
        <title>Winogradskyella ouciana sp. nov., isolated from the hadal seawater of the Mariana Trench.</title>
        <authorList>
            <person name="Liu R."/>
        </authorList>
    </citation>
    <scope>NUCLEOTIDE SEQUENCE [LARGE SCALE GENOMIC DNA]</scope>
    <source>
        <strain evidence="1 2">ZXX205</strain>
    </source>
</reference>
<name>A0A7K1GFK0_9FLAO</name>